<keyword evidence="1" id="KW-0472">Membrane</keyword>
<evidence type="ECO:0000313" key="3">
    <source>
        <dbReference type="Proteomes" id="UP000603317"/>
    </source>
</evidence>
<keyword evidence="1" id="KW-0812">Transmembrane</keyword>
<dbReference type="PANTHER" id="PTHR41795">
    <property type="entry name" value="EXOPOLYSACCHARIDE SYNTHESIS PROTEIN"/>
    <property type="match status" value="1"/>
</dbReference>
<dbReference type="InterPro" id="IPR010331">
    <property type="entry name" value="ExoD"/>
</dbReference>
<dbReference type="EMBL" id="BMID01000001">
    <property type="protein sequence ID" value="GGA08103.1"/>
    <property type="molecule type" value="Genomic_DNA"/>
</dbReference>
<dbReference type="PANTHER" id="PTHR41795:SF1">
    <property type="entry name" value="EXOPOLYSACCHARIDE SYNTHESIS PROTEIN"/>
    <property type="match status" value="1"/>
</dbReference>
<feature type="transmembrane region" description="Helical" evidence="1">
    <location>
        <begin position="175"/>
        <end position="193"/>
    </location>
</feature>
<accession>A0ABQ1FFP9</accession>
<dbReference type="PIRSF" id="PIRSF033239">
    <property type="entry name" value="ExoD"/>
    <property type="match status" value="1"/>
</dbReference>
<name>A0ABQ1FFP9_9SPHN</name>
<keyword evidence="1" id="KW-1133">Transmembrane helix</keyword>
<comment type="caution">
    <text evidence="2">The sequence shown here is derived from an EMBL/GenBank/DDBJ whole genome shotgun (WGS) entry which is preliminary data.</text>
</comment>
<sequence length="199" mass="21363">MKEPHSVADILDDLEELAEGNDQVSIADTIEAFGERSWGPLIMVPALLEITPIGGIPGVPSFLALVVALVAVQMVIGHDHLWMPGFIENRCVEADKLEKAADKLRGPGKRLDRWFHGRWCRFTRNPWHKIAGVLILALCVTVPPLELLPFASSGPMIAIAFFGLALMVRDGLLMLVATGLAVVSLVVGSYFALGSSGGG</sequence>
<feature type="transmembrane region" description="Helical" evidence="1">
    <location>
        <begin position="53"/>
        <end position="76"/>
    </location>
</feature>
<protein>
    <submittedName>
        <fullName evidence="2">Membrane protein</fullName>
    </submittedName>
</protein>
<reference evidence="3" key="1">
    <citation type="journal article" date="2019" name="Int. J. Syst. Evol. Microbiol.">
        <title>The Global Catalogue of Microorganisms (GCM) 10K type strain sequencing project: providing services to taxonomists for standard genome sequencing and annotation.</title>
        <authorList>
            <consortium name="The Broad Institute Genomics Platform"/>
            <consortium name="The Broad Institute Genome Sequencing Center for Infectious Disease"/>
            <person name="Wu L."/>
            <person name="Ma J."/>
        </authorList>
    </citation>
    <scope>NUCLEOTIDE SEQUENCE [LARGE SCALE GENOMIC DNA]</scope>
    <source>
        <strain evidence="3">CGMCC 1.15297</strain>
    </source>
</reference>
<proteinExistence type="predicted"/>
<evidence type="ECO:0000256" key="1">
    <source>
        <dbReference type="SAM" id="Phobius"/>
    </source>
</evidence>
<dbReference type="Proteomes" id="UP000603317">
    <property type="component" value="Unassembled WGS sequence"/>
</dbReference>
<organism evidence="2 3">
    <name type="scientific">Blastomonas marina</name>
    <dbReference type="NCBI Taxonomy" id="1867408"/>
    <lineage>
        <taxon>Bacteria</taxon>
        <taxon>Pseudomonadati</taxon>
        <taxon>Pseudomonadota</taxon>
        <taxon>Alphaproteobacteria</taxon>
        <taxon>Sphingomonadales</taxon>
        <taxon>Sphingomonadaceae</taxon>
        <taxon>Blastomonas</taxon>
    </lineage>
</organism>
<dbReference type="RefSeq" id="WP_188642358.1">
    <property type="nucleotide sequence ID" value="NZ_BMID01000001.1"/>
</dbReference>
<feature type="transmembrane region" description="Helical" evidence="1">
    <location>
        <begin position="127"/>
        <end position="144"/>
    </location>
</feature>
<dbReference type="Pfam" id="PF06055">
    <property type="entry name" value="ExoD"/>
    <property type="match status" value="1"/>
</dbReference>
<evidence type="ECO:0000313" key="2">
    <source>
        <dbReference type="EMBL" id="GGA08103.1"/>
    </source>
</evidence>
<keyword evidence="3" id="KW-1185">Reference proteome</keyword>
<gene>
    <name evidence="2" type="ORF">GCM10010923_17800</name>
</gene>